<keyword evidence="2 8" id="KW-0690">Ribosome biogenesis</keyword>
<dbReference type="EMBL" id="SJDL01000009">
    <property type="protein sequence ID" value="TBW56836.1"/>
    <property type="molecule type" value="Genomic_DNA"/>
</dbReference>
<accession>A0ABY1ZLS8</accession>
<keyword evidence="4 8" id="KW-0479">Metal-binding</keyword>
<comment type="subcellular location">
    <subcellularLocation>
        <location evidence="8">Cytoplasm</location>
    </subcellularLocation>
</comment>
<dbReference type="PANTHER" id="PTHR46986">
    <property type="entry name" value="ENDORIBONUCLEASE YBEY, CHLOROPLASTIC"/>
    <property type="match status" value="1"/>
</dbReference>
<comment type="caution">
    <text evidence="9">The sequence shown here is derived from an EMBL/GenBank/DDBJ whole genome shotgun (WGS) entry which is preliminary data.</text>
</comment>
<dbReference type="EC" id="3.1.-.-" evidence="8"/>
<dbReference type="Gene3D" id="3.40.390.30">
    <property type="entry name" value="Metalloproteases ('zincins'), catalytic domain"/>
    <property type="match status" value="1"/>
</dbReference>
<name>A0ABY1ZLS8_9GAMM</name>
<evidence type="ECO:0000256" key="5">
    <source>
        <dbReference type="ARBA" id="ARBA00022759"/>
    </source>
</evidence>
<keyword evidence="10" id="KW-1185">Reference proteome</keyword>
<comment type="cofactor">
    <cofactor evidence="8">
        <name>Zn(2+)</name>
        <dbReference type="ChEBI" id="CHEBI:29105"/>
    </cofactor>
    <text evidence="8">Binds 1 zinc ion.</text>
</comment>
<dbReference type="InterPro" id="IPR020549">
    <property type="entry name" value="YbeY_CS"/>
</dbReference>
<dbReference type="PROSITE" id="PS01306">
    <property type="entry name" value="UPF0054"/>
    <property type="match status" value="1"/>
</dbReference>
<dbReference type="Pfam" id="PF02130">
    <property type="entry name" value="YbeY"/>
    <property type="match status" value="1"/>
</dbReference>
<feature type="binding site" evidence="8">
    <location>
        <position position="116"/>
    </location>
    <ligand>
        <name>Zn(2+)</name>
        <dbReference type="ChEBI" id="CHEBI:29105"/>
        <note>catalytic</note>
    </ligand>
</feature>
<dbReference type="InterPro" id="IPR023091">
    <property type="entry name" value="MetalPrtase_cat_dom_sf_prd"/>
</dbReference>
<evidence type="ECO:0000256" key="1">
    <source>
        <dbReference type="ARBA" id="ARBA00010875"/>
    </source>
</evidence>
<comment type="function">
    <text evidence="8">Single strand-specific metallo-endoribonuclease involved in late-stage 70S ribosome quality control and in maturation of the 3' terminus of the 16S rRNA.</text>
</comment>
<evidence type="ECO:0000256" key="4">
    <source>
        <dbReference type="ARBA" id="ARBA00022723"/>
    </source>
</evidence>
<gene>
    <name evidence="8 9" type="primary">ybeY</name>
    <name evidence="9" type="ORF">EZI54_07740</name>
</gene>
<keyword evidence="3 8" id="KW-0540">Nuclease</keyword>
<dbReference type="SUPFAM" id="SSF55486">
    <property type="entry name" value="Metalloproteases ('zincins'), catalytic domain"/>
    <property type="match status" value="1"/>
</dbReference>
<proteinExistence type="inferred from homology"/>
<dbReference type="PANTHER" id="PTHR46986:SF1">
    <property type="entry name" value="ENDORIBONUCLEASE YBEY, CHLOROPLASTIC"/>
    <property type="match status" value="1"/>
</dbReference>
<comment type="similarity">
    <text evidence="1 8">Belongs to the endoribonuclease YbeY family.</text>
</comment>
<keyword evidence="6 8" id="KW-0378">Hydrolase</keyword>
<evidence type="ECO:0000256" key="8">
    <source>
        <dbReference type="HAMAP-Rule" id="MF_00009"/>
    </source>
</evidence>
<organism evidence="9 10">
    <name type="scientific">Marinobacter halodurans</name>
    <dbReference type="NCBI Taxonomy" id="2528979"/>
    <lineage>
        <taxon>Bacteria</taxon>
        <taxon>Pseudomonadati</taxon>
        <taxon>Pseudomonadota</taxon>
        <taxon>Gammaproteobacteria</taxon>
        <taxon>Pseudomonadales</taxon>
        <taxon>Marinobacteraceae</taxon>
        <taxon>Marinobacter</taxon>
    </lineage>
</organism>
<evidence type="ECO:0000256" key="2">
    <source>
        <dbReference type="ARBA" id="ARBA00022517"/>
    </source>
</evidence>
<dbReference type="RefSeq" id="WP_131480706.1">
    <property type="nucleotide sequence ID" value="NZ_SJDL01000009.1"/>
</dbReference>
<feature type="binding site" evidence="8">
    <location>
        <position position="122"/>
    </location>
    <ligand>
        <name>Zn(2+)</name>
        <dbReference type="ChEBI" id="CHEBI:29105"/>
        <note>catalytic</note>
    </ligand>
</feature>
<protein>
    <recommendedName>
        <fullName evidence="8">Endoribonuclease YbeY</fullName>
        <ecNumber evidence="8">3.1.-.-</ecNumber>
    </recommendedName>
</protein>
<feature type="binding site" evidence="8">
    <location>
        <position position="112"/>
    </location>
    <ligand>
        <name>Zn(2+)</name>
        <dbReference type="ChEBI" id="CHEBI:29105"/>
        <note>catalytic</note>
    </ligand>
</feature>
<evidence type="ECO:0000313" key="10">
    <source>
        <dbReference type="Proteomes" id="UP000313645"/>
    </source>
</evidence>
<keyword evidence="5 8" id="KW-0255">Endonuclease</keyword>
<sequence length="157" mass="17586">MTRLAVDIQVASEHSDLPDIESLTRWASQGWQGEDDSEVTLRIVDEDESATLNGQYRQKDRPTNVLSFPFEQPEGITVPLAGDLVICAGVVAREALEQGKSRDAHWAHMVIHGMLHLQGYDHIDDRDAEIMETLEIRLLAELGFSNPYLAEDTDQDS</sequence>
<dbReference type="InterPro" id="IPR002036">
    <property type="entry name" value="YbeY"/>
</dbReference>
<keyword evidence="7 8" id="KW-0862">Zinc</keyword>
<reference evidence="9 10" key="1">
    <citation type="submission" date="2019-02" db="EMBL/GenBank/DDBJ databases">
        <title>Marinobacter halodurans sp. nov., a marine bacterium isolated from sea tidal flat.</title>
        <authorList>
            <person name="Yoo Y."/>
            <person name="Lee D.W."/>
            <person name="Kim B.S."/>
            <person name="Kim J.-J."/>
        </authorList>
    </citation>
    <scope>NUCLEOTIDE SEQUENCE [LARGE SCALE GENOMIC DNA]</scope>
    <source>
        <strain evidence="9 10">YJ-S3-2</strain>
    </source>
</reference>
<dbReference type="NCBIfam" id="TIGR00043">
    <property type="entry name" value="rRNA maturation RNase YbeY"/>
    <property type="match status" value="1"/>
</dbReference>
<dbReference type="Proteomes" id="UP000313645">
    <property type="component" value="Unassembled WGS sequence"/>
</dbReference>
<dbReference type="HAMAP" id="MF_00009">
    <property type="entry name" value="Endoribonucl_YbeY"/>
    <property type="match status" value="1"/>
</dbReference>
<keyword evidence="8" id="KW-0963">Cytoplasm</keyword>
<keyword evidence="8" id="KW-0698">rRNA processing</keyword>
<evidence type="ECO:0000313" key="9">
    <source>
        <dbReference type="EMBL" id="TBW56836.1"/>
    </source>
</evidence>
<evidence type="ECO:0000256" key="3">
    <source>
        <dbReference type="ARBA" id="ARBA00022722"/>
    </source>
</evidence>
<evidence type="ECO:0000256" key="6">
    <source>
        <dbReference type="ARBA" id="ARBA00022801"/>
    </source>
</evidence>
<evidence type="ECO:0000256" key="7">
    <source>
        <dbReference type="ARBA" id="ARBA00022833"/>
    </source>
</evidence>